<comment type="caution">
    <text evidence="10">The sequence shown here is derived from an EMBL/GenBank/DDBJ whole genome shotgun (WGS) entry which is preliminary data.</text>
</comment>
<dbReference type="Gene3D" id="2.40.10.230">
    <property type="entry name" value="Probable tRNA pseudouridine synthase domain"/>
    <property type="match status" value="1"/>
</dbReference>
<evidence type="ECO:0000256" key="7">
    <source>
        <dbReference type="ARBA" id="ARBA00022884"/>
    </source>
</evidence>
<dbReference type="Pfam" id="PF04410">
    <property type="entry name" value="Gar1"/>
    <property type="match status" value="1"/>
</dbReference>
<keyword evidence="5" id="KW-0698">rRNA processing</keyword>
<feature type="compositionally biased region" description="Pro residues" evidence="9">
    <location>
        <begin position="645"/>
        <end position="662"/>
    </location>
</feature>
<sequence length="686" mass="75570">MVGTEQNSIHAFSSNGDAVVGASGCGQESNVESVVLPSEEEEKMSEKSGIEVDKNENNSFPHEIQLPRSVEHANNSCDNTMELTDSHRANSSSHDTKGKFGGNSYVVGNSVTVYRGEVIDISDDSDSSDTESSSSSTVSDDDDDEDRDALIRSGSDKSDTENGRLSRVTRTKGEFTVQDLPPIEDLKISINENKCKPVGSVLNIVDEMVVIQSFPNTPPLDIDTVLFLDRGQRALGKIFDVFGQVQEPFYSVRFNSREHIQEKDIRREQVVYCAPQTKYTSYVPVSQLLREKGSDASWTNNNEPPETYLDFSDDEVEARHKRPKVITGSKRNIPSDNDLFVKKMNQKNLELTAKRQKEDEAKQKRGLVLRKEMTGPGSQTGERLMNTAAPSFTPFSNSRTCSNNNNGHQACSSSFFHHPASSAVMINTHSSPPSKFESGAAPRAMNYYRNAMSPAVTAISYLPTPSLPLSYAFPSPHRFMCSPPRQLPNQSQPPSSATAAVATQSYFAMCHHQQPPAGLTAPTTVLSMVQPTFSTFTAASVPPMPTFVTPPQQKHRQAQSQHQPVLQHALLPPSFNSFVPPPPSPFANFNAMPTPPLPSSLPQPNFFATPRADASNAQVHHQTTFIPFSIRPTVSPIYHPQFVLPLPPPPPPPSVTLPPPLPQQHQRDTITRSRMSDRRIQQQSSH</sequence>
<evidence type="ECO:0000256" key="2">
    <source>
        <dbReference type="ARBA" id="ARBA00009801"/>
    </source>
</evidence>
<comment type="subcellular location">
    <subcellularLocation>
        <location evidence="1">Nucleus</location>
    </subcellularLocation>
</comment>
<dbReference type="AlphaFoldDB" id="A0AAN9TQK1"/>
<evidence type="ECO:0000256" key="1">
    <source>
        <dbReference type="ARBA" id="ARBA00004123"/>
    </source>
</evidence>
<feature type="compositionally biased region" description="Low complexity" evidence="9">
    <location>
        <begin position="28"/>
        <end position="37"/>
    </location>
</feature>
<feature type="region of interest" description="Disordered" evidence="9">
    <location>
        <begin position="120"/>
        <end position="170"/>
    </location>
</feature>
<feature type="compositionally biased region" description="Basic and acidic residues" evidence="9">
    <location>
        <begin position="84"/>
        <end position="98"/>
    </location>
</feature>
<evidence type="ECO:0000256" key="4">
    <source>
        <dbReference type="ARBA" id="ARBA00022517"/>
    </source>
</evidence>
<comment type="similarity">
    <text evidence="2">Belongs to the NAF1 family.</text>
</comment>
<keyword evidence="7" id="KW-0694">RNA-binding</keyword>
<evidence type="ECO:0000256" key="8">
    <source>
        <dbReference type="ARBA" id="ARBA00023242"/>
    </source>
</evidence>
<dbReference type="GO" id="GO:0005732">
    <property type="term" value="C:sno(s)RNA-containing ribonucleoprotein complex"/>
    <property type="evidence" value="ECO:0007669"/>
    <property type="project" value="InterPro"/>
</dbReference>
<proteinExistence type="inferred from homology"/>
<dbReference type="SUPFAM" id="SSF50447">
    <property type="entry name" value="Translation proteins"/>
    <property type="match status" value="1"/>
</dbReference>
<feature type="compositionally biased region" description="Acidic residues" evidence="9">
    <location>
        <begin position="120"/>
        <end position="129"/>
    </location>
</feature>
<dbReference type="GO" id="GO:0006364">
    <property type="term" value="P:rRNA processing"/>
    <property type="evidence" value="ECO:0007669"/>
    <property type="project" value="UniProtKB-KW"/>
</dbReference>
<name>A0AAN9TQK1_9HEMI</name>
<evidence type="ECO:0000256" key="9">
    <source>
        <dbReference type="SAM" id="MobiDB-lite"/>
    </source>
</evidence>
<dbReference type="PANTHER" id="PTHR31633:SF1">
    <property type="entry name" value="H_ACA RIBONUCLEOPROTEIN COMPLEX NON-CORE SUBUNIT NAF1"/>
    <property type="match status" value="1"/>
</dbReference>
<dbReference type="GO" id="GO:0001522">
    <property type="term" value="P:pseudouridine synthesis"/>
    <property type="evidence" value="ECO:0007669"/>
    <property type="project" value="InterPro"/>
</dbReference>
<dbReference type="FunFam" id="2.40.10.230:FF:000002">
    <property type="entry name" value="H/ACA ribonucleoprotein complex non-core subunit NAF1"/>
    <property type="match status" value="1"/>
</dbReference>
<evidence type="ECO:0000256" key="5">
    <source>
        <dbReference type="ARBA" id="ARBA00022552"/>
    </source>
</evidence>
<protein>
    <recommendedName>
        <fullName evidence="3">H/ACA ribonucleoprotein complex non-core subunit NAF1</fullName>
    </recommendedName>
</protein>
<feature type="compositionally biased region" description="Polar residues" evidence="9">
    <location>
        <begin position="72"/>
        <end position="83"/>
    </location>
</feature>
<keyword evidence="4" id="KW-0690">Ribosome biogenesis</keyword>
<dbReference type="GO" id="GO:0043489">
    <property type="term" value="P:RNA stabilization"/>
    <property type="evidence" value="ECO:0007669"/>
    <property type="project" value="UniProtKB-ARBA"/>
</dbReference>
<dbReference type="GO" id="GO:0003723">
    <property type="term" value="F:RNA binding"/>
    <property type="evidence" value="ECO:0007669"/>
    <property type="project" value="UniProtKB-KW"/>
</dbReference>
<evidence type="ECO:0000313" key="11">
    <source>
        <dbReference type="Proteomes" id="UP001367676"/>
    </source>
</evidence>
<organism evidence="10 11">
    <name type="scientific">Parthenolecanium corni</name>
    <dbReference type="NCBI Taxonomy" id="536013"/>
    <lineage>
        <taxon>Eukaryota</taxon>
        <taxon>Metazoa</taxon>
        <taxon>Ecdysozoa</taxon>
        <taxon>Arthropoda</taxon>
        <taxon>Hexapoda</taxon>
        <taxon>Insecta</taxon>
        <taxon>Pterygota</taxon>
        <taxon>Neoptera</taxon>
        <taxon>Paraneoptera</taxon>
        <taxon>Hemiptera</taxon>
        <taxon>Sternorrhyncha</taxon>
        <taxon>Coccoidea</taxon>
        <taxon>Coccidae</taxon>
        <taxon>Parthenolecanium</taxon>
    </lineage>
</organism>
<dbReference type="InterPro" id="IPR009000">
    <property type="entry name" value="Transl_B-barrel_sf"/>
</dbReference>
<feature type="compositionally biased region" description="Basic and acidic residues" evidence="9">
    <location>
        <begin position="148"/>
        <end position="164"/>
    </location>
</feature>
<dbReference type="EMBL" id="JBBCAQ010000010">
    <property type="protein sequence ID" value="KAK7601066.1"/>
    <property type="molecule type" value="Genomic_DNA"/>
</dbReference>
<accession>A0AAN9TQK1</accession>
<feature type="compositionally biased region" description="Basic and acidic residues" evidence="9">
    <location>
        <begin position="44"/>
        <end position="56"/>
    </location>
</feature>
<feature type="region of interest" description="Disordered" evidence="9">
    <location>
        <begin position="645"/>
        <end position="686"/>
    </location>
</feature>
<dbReference type="InterPro" id="IPR007504">
    <property type="entry name" value="H/ACA_rnp_Gar1/Naf1"/>
</dbReference>
<feature type="region of interest" description="Disordered" evidence="9">
    <location>
        <begin position="1"/>
        <end position="102"/>
    </location>
</feature>
<dbReference type="InterPro" id="IPR038664">
    <property type="entry name" value="Gar1/Naf1_Cbf5-bd_sf"/>
</dbReference>
<dbReference type="GO" id="GO:0000493">
    <property type="term" value="P:box H/ACA snoRNP assembly"/>
    <property type="evidence" value="ECO:0007669"/>
    <property type="project" value="InterPro"/>
</dbReference>
<dbReference type="InterPro" id="IPR040309">
    <property type="entry name" value="Naf1"/>
</dbReference>
<feature type="compositionally biased region" description="Basic and acidic residues" evidence="9">
    <location>
        <begin position="665"/>
        <end position="680"/>
    </location>
</feature>
<dbReference type="Proteomes" id="UP001367676">
    <property type="component" value="Unassembled WGS sequence"/>
</dbReference>
<dbReference type="GO" id="GO:0005634">
    <property type="term" value="C:nucleus"/>
    <property type="evidence" value="ECO:0007669"/>
    <property type="project" value="UniProtKB-SubCell"/>
</dbReference>
<gene>
    <name evidence="10" type="ORF">V9T40_008507</name>
</gene>
<reference evidence="10 11" key="1">
    <citation type="submission" date="2024-03" db="EMBL/GenBank/DDBJ databases">
        <title>Adaptation during the transition from Ophiocordyceps entomopathogen to insect associate is accompanied by gene loss and intensified selection.</title>
        <authorList>
            <person name="Ward C.M."/>
            <person name="Onetto C.A."/>
            <person name="Borneman A.R."/>
        </authorList>
    </citation>
    <scope>NUCLEOTIDE SEQUENCE [LARGE SCALE GENOMIC DNA]</scope>
    <source>
        <strain evidence="10">AWRI1</strain>
        <tissue evidence="10">Single Adult Female</tissue>
    </source>
</reference>
<keyword evidence="8" id="KW-0539">Nucleus</keyword>
<evidence type="ECO:0000313" key="10">
    <source>
        <dbReference type="EMBL" id="KAK7601066.1"/>
    </source>
</evidence>
<keyword evidence="11" id="KW-1185">Reference proteome</keyword>
<dbReference type="PANTHER" id="PTHR31633">
    <property type="entry name" value="H/ACA RIBONUCLEOPROTEIN COMPLEX NON-CORE SUBUNIT NAF1"/>
    <property type="match status" value="1"/>
</dbReference>
<feature type="compositionally biased region" description="Polar residues" evidence="9">
    <location>
        <begin position="1"/>
        <end position="16"/>
    </location>
</feature>
<evidence type="ECO:0000256" key="3">
    <source>
        <dbReference type="ARBA" id="ARBA00021438"/>
    </source>
</evidence>
<evidence type="ECO:0000256" key="6">
    <source>
        <dbReference type="ARBA" id="ARBA00022553"/>
    </source>
</evidence>
<keyword evidence="6" id="KW-0597">Phosphoprotein</keyword>